<accession>A0A1I7W7Y3</accession>
<evidence type="ECO:0000313" key="2">
    <source>
        <dbReference type="WBParaSite" id="Hba_00748"/>
    </source>
</evidence>
<protein>
    <submittedName>
        <fullName evidence="2">Reverse transcriptase</fullName>
    </submittedName>
</protein>
<evidence type="ECO:0000313" key="1">
    <source>
        <dbReference type="Proteomes" id="UP000095283"/>
    </source>
</evidence>
<reference evidence="2" key="1">
    <citation type="submission" date="2016-11" db="UniProtKB">
        <authorList>
            <consortium name="WormBaseParasite"/>
        </authorList>
    </citation>
    <scope>IDENTIFICATION</scope>
</reference>
<organism evidence="1 2">
    <name type="scientific">Heterorhabditis bacteriophora</name>
    <name type="common">Entomopathogenic nematode worm</name>
    <dbReference type="NCBI Taxonomy" id="37862"/>
    <lineage>
        <taxon>Eukaryota</taxon>
        <taxon>Metazoa</taxon>
        <taxon>Ecdysozoa</taxon>
        <taxon>Nematoda</taxon>
        <taxon>Chromadorea</taxon>
        <taxon>Rhabditida</taxon>
        <taxon>Rhabditina</taxon>
        <taxon>Rhabditomorpha</taxon>
        <taxon>Strongyloidea</taxon>
        <taxon>Heterorhabditidae</taxon>
        <taxon>Heterorhabditis</taxon>
    </lineage>
</organism>
<dbReference type="WBParaSite" id="Hba_00748">
    <property type="protein sequence ID" value="Hba_00748"/>
    <property type="gene ID" value="Hba_00748"/>
</dbReference>
<name>A0A1I7W7Y3_HETBA</name>
<sequence>MWELVKDSEILLFEKAKEYYDTKQKATPHSFKERDKVLVRKMIEGKLNCNFMGPFTIIKISDHNAVLEDERGRTRKENVERLKQFIIRTNQQQHRWWLGLWLPQTWVIKPLFNR</sequence>
<keyword evidence="1" id="KW-1185">Reference proteome</keyword>
<dbReference type="AlphaFoldDB" id="A0A1I7W7Y3"/>
<proteinExistence type="predicted"/>
<dbReference type="Proteomes" id="UP000095283">
    <property type="component" value="Unplaced"/>
</dbReference>